<dbReference type="HOGENOM" id="CLU_3422669_0_0_2"/>
<gene>
    <name evidence="1" type="ORF">NVIE_1087</name>
</gene>
<dbReference type="EMBL" id="CP007536">
    <property type="protein sequence ID" value="AIC15296.1"/>
    <property type="molecule type" value="Genomic_DNA"/>
</dbReference>
<dbReference type="AlphaFoldDB" id="A0A060HP00"/>
<sequence>MVRILAGIGCNLKSFVHSVLLPC</sequence>
<dbReference type="STRING" id="926571.NVIE_1087"/>
<proteinExistence type="predicted"/>
<dbReference type="KEGG" id="nvn:NVIE_1087"/>
<evidence type="ECO:0000313" key="2">
    <source>
        <dbReference type="Proteomes" id="UP000027093"/>
    </source>
</evidence>
<accession>A0A060HP00</accession>
<name>A0A060HP00_9ARCH</name>
<organism evidence="1 2">
    <name type="scientific">Nitrososphaera viennensis EN76</name>
    <dbReference type="NCBI Taxonomy" id="926571"/>
    <lineage>
        <taxon>Archaea</taxon>
        <taxon>Nitrososphaerota</taxon>
        <taxon>Nitrososphaeria</taxon>
        <taxon>Nitrososphaerales</taxon>
        <taxon>Nitrososphaeraceae</taxon>
        <taxon>Nitrososphaera</taxon>
    </lineage>
</organism>
<protein>
    <submittedName>
        <fullName evidence="1">Uncharacterized protein</fullName>
    </submittedName>
</protein>
<reference evidence="1 2" key="1">
    <citation type="journal article" date="2014" name="Int. J. Syst. Evol. Microbiol.">
        <title>Nitrososphaera viennensis gen. nov., sp. nov., an aerobic and mesophilic, ammonia-oxidizing archaeon from soil and a member of the archaeal phylum Thaumarchaeota.</title>
        <authorList>
            <person name="Stieglmeier M."/>
            <person name="Klingl A."/>
            <person name="Alves R.J."/>
            <person name="Rittmann S.K."/>
            <person name="Melcher M."/>
            <person name="Leisch N."/>
            <person name="Schleper C."/>
        </authorList>
    </citation>
    <scope>NUCLEOTIDE SEQUENCE [LARGE SCALE GENOMIC DNA]</scope>
    <source>
        <strain evidence="1">EN76</strain>
    </source>
</reference>
<dbReference type="Proteomes" id="UP000027093">
    <property type="component" value="Chromosome"/>
</dbReference>
<evidence type="ECO:0000313" key="1">
    <source>
        <dbReference type="EMBL" id="AIC15296.1"/>
    </source>
</evidence>
<keyword evidence="2" id="KW-1185">Reference proteome</keyword>